<dbReference type="Proteomes" id="UP000262878">
    <property type="component" value="Unassembled WGS sequence"/>
</dbReference>
<dbReference type="SFLD" id="SFLDF00288">
    <property type="entry name" value="HemN-like__clustered_with_nucl"/>
    <property type="match status" value="1"/>
</dbReference>
<sequence>MSLTLPPLSLYIHIPWCVEKCPYCDFNSHKIQGSIPEQAYISRLLDDLSADLGGVQGRAIQSIFIGGGTPSVITAEGIQRLLDGVRKRLTLANDCEITLEANPGTFEVERFAGFINAGVNRLSIGIQSLNAEHLRTLGRIHDPLQARIAAEHASQLPLKSFNLDLMHGLPGQSAHDALSDLEGVIALNPPHISWYQLTIEPNTMFASRPPQLPDDDTLWAIYQRGHERLLKAGYQQYEVSAYCKPGHQSLHNTNYWEFGDYLGIGCGAHSKITLPEQHKIRRCEKVKHPQGYLDLTRALRYREWDVDPEERSFEFFMNQFRLFQPVSKQQFTDFTGLPIEHGDRALDEAKRKGWVESDGEHWQLSQLGHRFLNDVLTTLLSET</sequence>
<keyword evidence="4 10" id="KW-0349">Heme</keyword>
<evidence type="ECO:0000259" key="11">
    <source>
        <dbReference type="PROSITE" id="PS51918"/>
    </source>
</evidence>
<comment type="subcellular location">
    <subcellularLocation>
        <location evidence="10">Cytoplasm</location>
    </subcellularLocation>
</comment>
<keyword evidence="5 10" id="KW-0949">S-adenosyl-L-methionine</keyword>
<comment type="cofactor">
    <cofactor evidence="1">
        <name>[4Fe-4S] cluster</name>
        <dbReference type="ChEBI" id="CHEBI:49883"/>
    </cofactor>
</comment>
<dbReference type="GO" id="GO:0005737">
    <property type="term" value="C:cytoplasm"/>
    <property type="evidence" value="ECO:0007669"/>
    <property type="project" value="UniProtKB-SubCell"/>
</dbReference>
<keyword evidence="9 10" id="KW-0143">Chaperone</keyword>
<dbReference type="SFLD" id="SFLDG01082">
    <property type="entry name" value="B12-binding_domain_containing"/>
    <property type="match status" value="1"/>
</dbReference>
<keyword evidence="6 10" id="KW-0479">Metal-binding</keyword>
<dbReference type="STRING" id="314276.OS145_03417"/>
<dbReference type="PANTHER" id="PTHR13932:SF5">
    <property type="entry name" value="RADICAL S-ADENOSYL METHIONINE DOMAIN-CONTAINING PROTEIN 1, MITOCHONDRIAL"/>
    <property type="match status" value="1"/>
</dbReference>
<keyword evidence="8 10" id="KW-0411">Iron-sulfur</keyword>
<dbReference type="InterPro" id="IPR034505">
    <property type="entry name" value="Coproporphyrinogen-III_oxidase"/>
</dbReference>
<dbReference type="SFLD" id="SFLDS00029">
    <property type="entry name" value="Radical_SAM"/>
    <property type="match status" value="2"/>
</dbReference>
<comment type="similarity">
    <text evidence="2">Belongs to the anaerobic coproporphyrinogen-III oxidase family. HemW subfamily.</text>
</comment>
<dbReference type="InterPro" id="IPR058240">
    <property type="entry name" value="rSAM_sf"/>
</dbReference>
<evidence type="ECO:0000313" key="12">
    <source>
        <dbReference type="EMBL" id="HAR55154.1"/>
    </source>
</evidence>
<dbReference type="AlphaFoldDB" id="A0A348WKU2"/>
<comment type="caution">
    <text evidence="12">The sequence shown here is derived from an EMBL/GenBank/DDBJ whole genome shotgun (WGS) entry which is preliminary data.</text>
</comment>
<comment type="function">
    <text evidence="10">Probably acts as a heme chaperone, transferring heme to an unknown acceptor. Binds one molecule of heme per monomer, possibly covalently. Binds 1 [4Fe-4S] cluster. The cluster is coordinated with 3 cysteines and an exchangeable S-adenosyl-L-methionine.</text>
</comment>
<dbReference type="Pfam" id="PF04055">
    <property type="entry name" value="Radical_SAM"/>
    <property type="match status" value="1"/>
</dbReference>
<name>A0A348WKU2_9GAMM</name>
<evidence type="ECO:0000256" key="6">
    <source>
        <dbReference type="ARBA" id="ARBA00022723"/>
    </source>
</evidence>
<evidence type="ECO:0000256" key="3">
    <source>
        <dbReference type="ARBA" id="ARBA00017228"/>
    </source>
</evidence>
<dbReference type="GO" id="GO:0046872">
    <property type="term" value="F:metal ion binding"/>
    <property type="evidence" value="ECO:0007669"/>
    <property type="project" value="UniProtKB-UniRule"/>
</dbReference>
<evidence type="ECO:0000256" key="1">
    <source>
        <dbReference type="ARBA" id="ARBA00001966"/>
    </source>
</evidence>
<dbReference type="SFLD" id="SFLDF00562">
    <property type="entry name" value="HemN-like__clustered_with_heat"/>
    <property type="match status" value="1"/>
</dbReference>
<dbReference type="SUPFAM" id="SSF102114">
    <property type="entry name" value="Radical SAM enzymes"/>
    <property type="match status" value="1"/>
</dbReference>
<dbReference type="PANTHER" id="PTHR13932">
    <property type="entry name" value="COPROPORPHYRINIGEN III OXIDASE"/>
    <property type="match status" value="1"/>
</dbReference>
<accession>A0A348WKU2</accession>
<dbReference type="GO" id="GO:0051539">
    <property type="term" value="F:4 iron, 4 sulfur cluster binding"/>
    <property type="evidence" value="ECO:0007669"/>
    <property type="project" value="UniProtKB-UniRule"/>
</dbReference>
<dbReference type="CDD" id="cd01335">
    <property type="entry name" value="Radical_SAM"/>
    <property type="match status" value="1"/>
</dbReference>
<dbReference type="PROSITE" id="PS51918">
    <property type="entry name" value="RADICAL_SAM"/>
    <property type="match status" value="1"/>
</dbReference>
<keyword evidence="10" id="KW-0963">Cytoplasm</keyword>
<dbReference type="InterPro" id="IPR010723">
    <property type="entry name" value="HemN_C"/>
</dbReference>
<evidence type="ECO:0000313" key="13">
    <source>
        <dbReference type="Proteomes" id="UP000262878"/>
    </source>
</evidence>
<feature type="domain" description="Radical SAM core" evidence="11">
    <location>
        <begin position="2"/>
        <end position="235"/>
    </location>
</feature>
<evidence type="ECO:0000256" key="9">
    <source>
        <dbReference type="ARBA" id="ARBA00023186"/>
    </source>
</evidence>
<dbReference type="InterPro" id="IPR006638">
    <property type="entry name" value="Elp3/MiaA/NifB-like_rSAM"/>
</dbReference>
<evidence type="ECO:0000256" key="7">
    <source>
        <dbReference type="ARBA" id="ARBA00023004"/>
    </source>
</evidence>
<proteinExistence type="inferred from homology"/>
<dbReference type="InterPro" id="IPR013785">
    <property type="entry name" value="Aldolase_TIM"/>
</dbReference>
<evidence type="ECO:0000256" key="2">
    <source>
        <dbReference type="ARBA" id="ARBA00006100"/>
    </source>
</evidence>
<reference evidence="12 13" key="1">
    <citation type="journal article" date="2018" name="Nat. Biotechnol.">
        <title>A standardized bacterial taxonomy based on genome phylogeny substantially revises the tree of life.</title>
        <authorList>
            <person name="Parks D.H."/>
            <person name="Chuvochina M."/>
            <person name="Waite D.W."/>
            <person name="Rinke C."/>
            <person name="Skarshewski A."/>
            <person name="Chaumeil P.A."/>
            <person name="Hugenholtz P."/>
        </authorList>
    </citation>
    <scope>NUCLEOTIDE SEQUENCE [LARGE SCALE GENOMIC DNA]</scope>
    <source>
        <strain evidence="12">UBA9360</strain>
    </source>
</reference>
<evidence type="ECO:0000256" key="8">
    <source>
        <dbReference type="ARBA" id="ARBA00023014"/>
    </source>
</evidence>
<protein>
    <recommendedName>
        <fullName evidence="3 10">Heme chaperone HemW</fullName>
    </recommendedName>
</protein>
<evidence type="ECO:0000256" key="4">
    <source>
        <dbReference type="ARBA" id="ARBA00022617"/>
    </source>
</evidence>
<keyword evidence="10" id="KW-0004">4Fe-4S</keyword>
<dbReference type="InterPro" id="IPR004559">
    <property type="entry name" value="HemW-like"/>
</dbReference>
<organism evidence="12 13">
    <name type="scientific">Idiomarina baltica</name>
    <dbReference type="NCBI Taxonomy" id="190892"/>
    <lineage>
        <taxon>Bacteria</taxon>
        <taxon>Pseudomonadati</taxon>
        <taxon>Pseudomonadota</taxon>
        <taxon>Gammaproteobacteria</taxon>
        <taxon>Alteromonadales</taxon>
        <taxon>Idiomarinaceae</taxon>
        <taxon>Idiomarina</taxon>
    </lineage>
</organism>
<dbReference type="Pfam" id="PF06969">
    <property type="entry name" value="HemN_C"/>
    <property type="match status" value="1"/>
</dbReference>
<dbReference type="Gene3D" id="3.20.20.70">
    <property type="entry name" value="Aldolase class I"/>
    <property type="match status" value="1"/>
</dbReference>
<dbReference type="EMBL" id="DMUP01000003">
    <property type="protein sequence ID" value="HAR55154.1"/>
    <property type="molecule type" value="Genomic_DNA"/>
</dbReference>
<dbReference type="SFLD" id="SFLDG01065">
    <property type="entry name" value="anaerobic_coproporphyrinogen-I"/>
    <property type="match status" value="2"/>
</dbReference>
<evidence type="ECO:0000256" key="10">
    <source>
        <dbReference type="RuleBase" id="RU364116"/>
    </source>
</evidence>
<dbReference type="NCBIfam" id="TIGR00539">
    <property type="entry name" value="hemN_rel"/>
    <property type="match status" value="1"/>
</dbReference>
<dbReference type="GO" id="GO:0004109">
    <property type="term" value="F:coproporphyrinogen oxidase activity"/>
    <property type="evidence" value="ECO:0007669"/>
    <property type="project" value="InterPro"/>
</dbReference>
<gene>
    <name evidence="12" type="ORF">DCR58_00060</name>
</gene>
<dbReference type="InterPro" id="IPR007197">
    <property type="entry name" value="rSAM"/>
</dbReference>
<keyword evidence="7 10" id="KW-0408">Iron</keyword>
<dbReference type="GO" id="GO:0006779">
    <property type="term" value="P:porphyrin-containing compound biosynthetic process"/>
    <property type="evidence" value="ECO:0007669"/>
    <property type="project" value="InterPro"/>
</dbReference>
<evidence type="ECO:0000256" key="5">
    <source>
        <dbReference type="ARBA" id="ARBA00022691"/>
    </source>
</evidence>
<dbReference type="SMART" id="SM00729">
    <property type="entry name" value="Elp3"/>
    <property type="match status" value="1"/>
</dbReference>